<dbReference type="RefSeq" id="WP_220220909.1">
    <property type="nucleotide sequence ID" value="NZ_CP048268.1"/>
</dbReference>
<proteinExistence type="predicted"/>
<dbReference type="Proteomes" id="UP000826550">
    <property type="component" value="Chromosome"/>
</dbReference>
<dbReference type="EMBL" id="CP048268">
    <property type="protein sequence ID" value="QYN52488.1"/>
    <property type="molecule type" value="Genomic_DNA"/>
</dbReference>
<reference evidence="1 2" key="1">
    <citation type="submission" date="2020-01" db="EMBL/GenBank/DDBJ databases">
        <title>Vast differences in strain-level diversity in the gut microbiota of two closely related honey bee species.</title>
        <authorList>
            <person name="Ellegaard K.M."/>
            <person name="Suenami S."/>
            <person name="Miyazaki R."/>
            <person name="Engel P."/>
        </authorList>
    </citation>
    <scope>NUCLEOTIDE SEQUENCE [LARGE SCALE GENOMIC DNA]</scope>
    <source>
        <strain evidence="1 2">ESL0416</strain>
    </source>
</reference>
<evidence type="ECO:0000313" key="2">
    <source>
        <dbReference type="Proteomes" id="UP000826550"/>
    </source>
</evidence>
<dbReference type="SUPFAM" id="SSF50475">
    <property type="entry name" value="FMN-binding split barrel"/>
    <property type="match status" value="1"/>
</dbReference>
<evidence type="ECO:0000313" key="1">
    <source>
        <dbReference type="EMBL" id="QYN52488.1"/>
    </source>
</evidence>
<dbReference type="Gene3D" id="2.30.110.10">
    <property type="entry name" value="Electron Transport, Fmn-binding Protein, Chain A"/>
    <property type="match status" value="1"/>
</dbReference>
<dbReference type="InterPro" id="IPR012349">
    <property type="entry name" value="Split_barrel_FMN-bd"/>
</dbReference>
<sequence>MEQKFLDVMNDEGPVTIVTVNANPAGVVNTWMSYVKIDEDDNCLYIPAAGMHSIEEDFADDNTVLLTMGSKKVEGTAGPGAGFHVSGTGEFLSEGSEFTAMKERFPWIRKILKVNVDQITQKI</sequence>
<gene>
    <name evidence="1" type="ORF">GYM71_03335</name>
</gene>
<protein>
    <submittedName>
        <fullName evidence="1">Pyridoxamine 5'-phosphate oxidase family protein</fullName>
    </submittedName>
</protein>
<accession>A0ABX8WAC2</accession>
<keyword evidence="2" id="KW-1185">Reference proteome</keyword>
<organism evidence="1 2">
    <name type="scientific">Lactobacillus panisapium</name>
    <dbReference type="NCBI Taxonomy" id="2012495"/>
    <lineage>
        <taxon>Bacteria</taxon>
        <taxon>Bacillati</taxon>
        <taxon>Bacillota</taxon>
        <taxon>Bacilli</taxon>
        <taxon>Lactobacillales</taxon>
        <taxon>Lactobacillaceae</taxon>
        <taxon>Lactobacillus</taxon>
    </lineage>
</organism>
<name>A0ABX8WAC2_9LACO</name>